<protein>
    <submittedName>
        <fullName evidence="3">Uncharacterized protein</fullName>
    </submittedName>
</protein>
<dbReference type="OrthoDB" id="5367324at2759"/>
<feature type="region of interest" description="Disordered" evidence="1">
    <location>
        <begin position="98"/>
        <end position="129"/>
    </location>
</feature>
<reference evidence="3 4" key="1">
    <citation type="journal article" date="2018" name="New Phytol.">
        <title>Comparative genomics and transcriptomics depict ericoid mycorrhizal fungi as versatile saprotrophs and plant mutualists.</title>
        <authorList>
            <person name="Martino E."/>
            <person name="Morin E."/>
            <person name="Grelet G.A."/>
            <person name="Kuo A."/>
            <person name="Kohler A."/>
            <person name="Daghino S."/>
            <person name="Barry K.W."/>
            <person name="Cichocki N."/>
            <person name="Clum A."/>
            <person name="Dockter R.B."/>
            <person name="Hainaut M."/>
            <person name="Kuo R.C."/>
            <person name="LaButti K."/>
            <person name="Lindahl B.D."/>
            <person name="Lindquist E.A."/>
            <person name="Lipzen A."/>
            <person name="Khouja H.R."/>
            <person name="Magnuson J."/>
            <person name="Murat C."/>
            <person name="Ohm R.A."/>
            <person name="Singer S.W."/>
            <person name="Spatafora J.W."/>
            <person name="Wang M."/>
            <person name="Veneault-Fourrey C."/>
            <person name="Henrissat B."/>
            <person name="Grigoriev I.V."/>
            <person name="Martin F.M."/>
            <person name="Perotto S."/>
        </authorList>
    </citation>
    <scope>NUCLEOTIDE SEQUENCE [LARGE SCALE GENOMIC DNA]</scope>
    <source>
        <strain evidence="3 4">ATCC 22711</strain>
    </source>
</reference>
<evidence type="ECO:0000256" key="1">
    <source>
        <dbReference type="SAM" id="MobiDB-lite"/>
    </source>
</evidence>
<dbReference type="InParanoid" id="A0A2T3B656"/>
<keyword evidence="2" id="KW-0732">Signal</keyword>
<feature type="compositionally biased region" description="Acidic residues" evidence="1">
    <location>
        <begin position="103"/>
        <end position="121"/>
    </location>
</feature>
<gene>
    <name evidence="3" type="ORF">M430DRAFT_34174</name>
</gene>
<dbReference type="Proteomes" id="UP000241818">
    <property type="component" value="Unassembled WGS sequence"/>
</dbReference>
<accession>A0A2T3B656</accession>
<keyword evidence="4" id="KW-1185">Reference proteome</keyword>
<sequence>MSGKTPALIAAVFSFVMVRLTGQQTDTKQYNEQVRRVLSVLRELREDEAALARIGEGEEAWKGWEEVRKKDVDDWLKEISNHGWLRMAWWENIIDGSGASGEVEIEPPESEEEREDADEEEESKRLREVRAGSMRQEEFDYLSETKREQFARWKKLMLVKIDELVQSGILEEEGEDTEMRDVS</sequence>
<organism evidence="3 4">
    <name type="scientific">Amorphotheca resinae ATCC 22711</name>
    <dbReference type="NCBI Taxonomy" id="857342"/>
    <lineage>
        <taxon>Eukaryota</taxon>
        <taxon>Fungi</taxon>
        <taxon>Dikarya</taxon>
        <taxon>Ascomycota</taxon>
        <taxon>Pezizomycotina</taxon>
        <taxon>Leotiomycetes</taxon>
        <taxon>Helotiales</taxon>
        <taxon>Amorphothecaceae</taxon>
        <taxon>Amorphotheca</taxon>
    </lineage>
</organism>
<evidence type="ECO:0000313" key="4">
    <source>
        <dbReference type="Proteomes" id="UP000241818"/>
    </source>
</evidence>
<evidence type="ECO:0000256" key="2">
    <source>
        <dbReference type="SAM" id="SignalP"/>
    </source>
</evidence>
<evidence type="ECO:0000313" key="3">
    <source>
        <dbReference type="EMBL" id="PSS22226.1"/>
    </source>
</evidence>
<dbReference type="EMBL" id="KZ679009">
    <property type="protein sequence ID" value="PSS22226.1"/>
    <property type="molecule type" value="Genomic_DNA"/>
</dbReference>
<dbReference type="RefSeq" id="XP_024722381.1">
    <property type="nucleotide sequence ID" value="XM_024866504.1"/>
</dbReference>
<dbReference type="GeneID" id="36574585"/>
<proteinExistence type="predicted"/>
<name>A0A2T3B656_AMORE</name>
<dbReference type="STRING" id="857342.A0A2T3B656"/>
<feature type="signal peptide" evidence="2">
    <location>
        <begin position="1"/>
        <end position="22"/>
    </location>
</feature>
<dbReference type="AlphaFoldDB" id="A0A2T3B656"/>
<feature type="chain" id="PRO_5015643121" evidence="2">
    <location>
        <begin position="23"/>
        <end position="183"/>
    </location>
</feature>